<sequence>MKATFRQYPTYAKAILLVYAANIAIISIYRLVGMFTNGIVVEGTSAFLDIFSLFMNIASPIAIYLLFADTKKGLWLVFGAIMALFVYDALVLFSILGSRYTSGFYYYEIAFSVFVLFSFPILRYLVKVRNKSGATEYA</sequence>
<keyword evidence="1" id="KW-0472">Membrane</keyword>
<organism evidence="2">
    <name type="scientific">Roseihalotalea indica</name>
    <dbReference type="NCBI Taxonomy" id="2867963"/>
    <lineage>
        <taxon>Bacteria</taxon>
        <taxon>Pseudomonadati</taxon>
        <taxon>Bacteroidota</taxon>
        <taxon>Cytophagia</taxon>
        <taxon>Cytophagales</taxon>
        <taxon>Catalimonadaceae</taxon>
        <taxon>Roseihalotalea</taxon>
    </lineage>
</organism>
<accession>A0AA49JJ91</accession>
<reference evidence="2" key="1">
    <citation type="journal article" date="2023" name="Comput. Struct. Biotechnol. J.">
        <title>Discovery of a novel marine Bacteroidetes with a rich repertoire of carbohydrate-active enzymes.</title>
        <authorList>
            <person name="Chen B."/>
            <person name="Liu G."/>
            <person name="Chen Q."/>
            <person name="Wang H."/>
            <person name="Liu L."/>
            <person name="Tang K."/>
        </authorList>
    </citation>
    <scope>NUCLEOTIDE SEQUENCE</scope>
    <source>
        <strain evidence="2">TK19036</strain>
    </source>
</reference>
<keyword evidence="1" id="KW-1133">Transmembrane helix</keyword>
<feature type="transmembrane region" description="Helical" evidence="1">
    <location>
        <begin position="104"/>
        <end position="126"/>
    </location>
</feature>
<reference evidence="2" key="2">
    <citation type="journal article" date="2024" name="Antonie Van Leeuwenhoek">
        <title>Roseihalotalea indica gen. nov., sp. nov., a halophilic Bacteroidetes from mesopelagic Southwest Indian Ocean with higher carbohydrate metabolic potential.</title>
        <authorList>
            <person name="Chen B."/>
            <person name="Zhang M."/>
            <person name="Lin D."/>
            <person name="Ye J."/>
            <person name="Tang K."/>
        </authorList>
    </citation>
    <scope>NUCLEOTIDE SEQUENCE</scope>
    <source>
        <strain evidence="2">TK19036</strain>
    </source>
</reference>
<protein>
    <submittedName>
        <fullName evidence="2">Uncharacterized protein</fullName>
    </submittedName>
</protein>
<feature type="transmembrane region" description="Helical" evidence="1">
    <location>
        <begin position="44"/>
        <end position="67"/>
    </location>
</feature>
<gene>
    <name evidence="2" type="ORF">K4G66_10295</name>
</gene>
<keyword evidence="1" id="KW-0812">Transmembrane</keyword>
<feature type="transmembrane region" description="Helical" evidence="1">
    <location>
        <begin position="74"/>
        <end position="98"/>
    </location>
</feature>
<dbReference type="EMBL" id="CP120682">
    <property type="protein sequence ID" value="WKN39087.1"/>
    <property type="molecule type" value="Genomic_DNA"/>
</dbReference>
<proteinExistence type="predicted"/>
<dbReference type="AlphaFoldDB" id="A0AA49JJ91"/>
<evidence type="ECO:0000313" key="2">
    <source>
        <dbReference type="EMBL" id="WKN39087.1"/>
    </source>
</evidence>
<name>A0AA49JJ91_9BACT</name>
<feature type="transmembrane region" description="Helical" evidence="1">
    <location>
        <begin position="12"/>
        <end position="32"/>
    </location>
</feature>
<evidence type="ECO:0000256" key="1">
    <source>
        <dbReference type="SAM" id="Phobius"/>
    </source>
</evidence>